<keyword evidence="1" id="KW-0805">Transcription regulation</keyword>
<dbReference type="RefSeq" id="WP_305930420.1">
    <property type="nucleotide sequence ID" value="NZ_JAVAIL010000003.1"/>
</dbReference>
<dbReference type="Pfam" id="PF12802">
    <property type="entry name" value="MarR_2"/>
    <property type="match status" value="1"/>
</dbReference>
<dbReference type="InterPro" id="IPR000835">
    <property type="entry name" value="HTH_MarR-typ"/>
</dbReference>
<keyword evidence="6" id="KW-1185">Reference proteome</keyword>
<evidence type="ECO:0000313" key="5">
    <source>
        <dbReference type="EMBL" id="MDP4540288.1"/>
    </source>
</evidence>
<comment type="caution">
    <text evidence="5">The sequence shown here is derived from an EMBL/GenBank/DDBJ whole genome shotgun (WGS) entry which is preliminary data.</text>
</comment>
<organism evidence="5 6">
    <name type="scientific">Qipengyuania benthica</name>
    <dbReference type="NCBI Taxonomy" id="3067651"/>
    <lineage>
        <taxon>Bacteria</taxon>
        <taxon>Pseudomonadati</taxon>
        <taxon>Pseudomonadota</taxon>
        <taxon>Alphaproteobacteria</taxon>
        <taxon>Sphingomonadales</taxon>
        <taxon>Erythrobacteraceae</taxon>
        <taxon>Qipengyuania</taxon>
    </lineage>
</organism>
<dbReference type="SUPFAM" id="SSF46785">
    <property type="entry name" value="Winged helix' DNA-binding domain"/>
    <property type="match status" value="1"/>
</dbReference>
<keyword evidence="2" id="KW-0238">DNA-binding</keyword>
<dbReference type="InterPro" id="IPR052362">
    <property type="entry name" value="HTH-GbsR_regulator"/>
</dbReference>
<proteinExistence type="predicted"/>
<evidence type="ECO:0000259" key="4">
    <source>
        <dbReference type="Pfam" id="PF12802"/>
    </source>
</evidence>
<evidence type="ECO:0000313" key="6">
    <source>
        <dbReference type="Proteomes" id="UP001235664"/>
    </source>
</evidence>
<dbReference type="InterPro" id="IPR036388">
    <property type="entry name" value="WH-like_DNA-bd_sf"/>
</dbReference>
<sequence>MTTRKITLSEAETDFIERMGINAEADGQARITGRIWALLMVVARDLTSAEIADTLMVSRGSVSINLRLLESLKIIERRSKPGKRETYFGMCEHPYTLLIKQFIERFAGYRRMIEAAASRVNRPEGRENVVNLAKFYELQERGHRYMLEELEKSES</sequence>
<accession>A0ABT9HAE1</accession>
<evidence type="ECO:0000256" key="1">
    <source>
        <dbReference type="ARBA" id="ARBA00023015"/>
    </source>
</evidence>
<feature type="domain" description="HTH marR-type" evidence="4">
    <location>
        <begin position="36"/>
        <end position="84"/>
    </location>
</feature>
<dbReference type="InterPro" id="IPR036390">
    <property type="entry name" value="WH_DNA-bd_sf"/>
</dbReference>
<dbReference type="EMBL" id="JAVAIL010000003">
    <property type="protein sequence ID" value="MDP4540288.1"/>
    <property type="molecule type" value="Genomic_DNA"/>
</dbReference>
<dbReference type="PANTHER" id="PTHR38465">
    <property type="entry name" value="HTH-TYPE TRANSCRIPTIONAL REGULATOR MJ1563-RELATED"/>
    <property type="match status" value="1"/>
</dbReference>
<keyword evidence="3" id="KW-0804">Transcription</keyword>
<name>A0ABT9HAE1_9SPHN</name>
<dbReference type="Gene3D" id="1.10.10.10">
    <property type="entry name" value="Winged helix-like DNA-binding domain superfamily/Winged helix DNA-binding domain"/>
    <property type="match status" value="1"/>
</dbReference>
<dbReference type="Proteomes" id="UP001235664">
    <property type="component" value="Unassembled WGS sequence"/>
</dbReference>
<protein>
    <submittedName>
        <fullName evidence="5">MarR family transcriptional regulator</fullName>
    </submittedName>
</protein>
<gene>
    <name evidence="5" type="ORF">Q9K01_11685</name>
</gene>
<dbReference type="PANTHER" id="PTHR38465:SF1">
    <property type="entry name" value="HTH-TYPE TRANSCRIPTIONAL REGULATOR MJ1563-RELATED"/>
    <property type="match status" value="1"/>
</dbReference>
<evidence type="ECO:0000256" key="3">
    <source>
        <dbReference type="ARBA" id="ARBA00023163"/>
    </source>
</evidence>
<evidence type="ECO:0000256" key="2">
    <source>
        <dbReference type="ARBA" id="ARBA00023125"/>
    </source>
</evidence>
<reference evidence="5 6" key="1">
    <citation type="submission" date="2023-08" db="EMBL/GenBank/DDBJ databases">
        <title>genomic of DY56.</title>
        <authorList>
            <person name="Wang Y."/>
        </authorList>
    </citation>
    <scope>NUCLEOTIDE SEQUENCE [LARGE SCALE GENOMIC DNA]</scope>
    <source>
        <strain evidence="5 6">DY56-A-20</strain>
    </source>
</reference>